<dbReference type="AlphaFoldDB" id="A0A450TQ54"/>
<accession>A0A450TQ54</accession>
<protein>
    <submittedName>
        <fullName evidence="2">Uncharacterized protein</fullName>
    </submittedName>
</protein>
<evidence type="ECO:0000313" key="1">
    <source>
        <dbReference type="EMBL" id="VFJ59313.1"/>
    </source>
</evidence>
<sequence length="66" mass="7028">MPGNRAIGESLGYGKSCTRGITNYGISEEYPEDALHIALAAISGMDFVWSQPGKSGTKKVDEIPVL</sequence>
<dbReference type="EMBL" id="CAADEY010000071">
    <property type="protein sequence ID" value="VFJ59313.1"/>
    <property type="molecule type" value="Genomic_DNA"/>
</dbReference>
<dbReference type="EMBL" id="CAADEX010000270">
    <property type="protein sequence ID" value="VFJ70195.1"/>
    <property type="molecule type" value="Genomic_DNA"/>
</dbReference>
<gene>
    <name evidence="2" type="ORF">BECKDK2373B_GA0170837_12702</name>
    <name evidence="1" type="ORF">BECKDK2373C_GA0170839_10717</name>
</gene>
<evidence type="ECO:0000313" key="2">
    <source>
        <dbReference type="EMBL" id="VFJ70195.1"/>
    </source>
</evidence>
<proteinExistence type="predicted"/>
<reference evidence="2" key="1">
    <citation type="submission" date="2019-02" db="EMBL/GenBank/DDBJ databases">
        <authorList>
            <person name="Gruber-Vodicka R. H."/>
            <person name="Seah K. B. B."/>
        </authorList>
    </citation>
    <scope>NUCLEOTIDE SEQUENCE</scope>
    <source>
        <strain evidence="1">BECK_DK161</strain>
        <strain evidence="2">BECK_DK47</strain>
    </source>
</reference>
<name>A0A450TQ54_9GAMM</name>
<organism evidence="2">
    <name type="scientific">Candidatus Kentrum sp. DK</name>
    <dbReference type="NCBI Taxonomy" id="2126562"/>
    <lineage>
        <taxon>Bacteria</taxon>
        <taxon>Pseudomonadati</taxon>
        <taxon>Pseudomonadota</taxon>
        <taxon>Gammaproteobacteria</taxon>
        <taxon>Candidatus Kentrum</taxon>
    </lineage>
</organism>